<keyword evidence="2" id="KW-1185">Reference proteome</keyword>
<dbReference type="OrthoDB" id="642536at2759"/>
<sequence>MQTVVRSLSSLEGVTSSPYLLLPMEVVGDDGINGKVVNLNYFDPMKKETVKVRNQTVPEKICTESSTYIGSSRGWVASMNEKDKTVHVTNLFNPTVPKSSQRVISLPPFDPISSDSHRPFVPSCRIGYGASLSSCPDRSQDSDSSITLAIKWTDSISFCNLGSGSKWTHFQHSLPGDFACSRVFFSDRDSTFYLTPNISFLPERHTCSQFHQLAYYPRLSSLRLPDISDTEYELLRLCGPFNQMVHSPSGDLLLLLWFIQTEHDGKPIPYWVQHEKKEGHVVNSTKRFIVLKVDSDSGCKSYTEDIGDVCMFLGRNELFCVNATDYPGLEPNSIYFPEYDTPGRICIFNIATQTFTELANLGNITTPPYWLDPTLA</sequence>
<dbReference type="RefSeq" id="XP_018488332.1">
    <property type="nucleotide sequence ID" value="XM_018632830.2"/>
</dbReference>
<accession>A0A6J0NU68</accession>
<dbReference type="AlphaFoldDB" id="A0A6J0NU68"/>
<reference evidence="2" key="1">
    <citation type="journal article" date="2019" name="Database">
        <title>The radish genome database (RadishGD): an integrated information resource for radish genomics.</title>
        <authorList>
            <person name="Yu H.J."/>
            <person name="Baek S."/>
            <person name="Lee Y.J."/>
            <person name="Cho A."/>
            <person name="Mun J.H."/>
        </authorList>
    </citation>
    <scope>NUCLEOTIDE SEQUENCE [LARGE SCALE GENOMIC DNA]</scope>
    <source>
        <strain evidence="2">cv. WK10039</strain>
    </source>
</reference>
<name>A0A6J0NU68_RAPSA</name>
<dbReference type="Pfam" id="PF03478">
    <property type="entry name" value="Beta-prop_KIB1-4"/>
    <property type="match status" value="1"/>
</dbReference>
<dbReference type="PANTHER" id="PTHR44259:SF93">
    <property type="entry name" value="PROTEIN, PUTATIVE (DUF295)-RELATED"/>
    <property type="match status" value="1"/>
</dbReference>
<dbReference type="GeneID" id="108858993"/>
<evidence type="ECO:0000313" key="3">
    <source>
        <dbReference type="RefSeq" id="XP_018488332.1"/>
    </source>
</evidence>
<protein>
    <submittedName>
        <fullName evidence="3">Uncharacterized protein LOC108858993</fullName>
    </submittedName>
</protein>
<dbReference type="InterPro" id="IPR005174">
    <property type="entry name" value="KIB1-4_b-propeller"/>
</dbReference>
<evidence type="ECO:0000313" key="2">
    <source>
        <dbReference type="Proteomes" id="UP000504610"/>
    </source>
</evidence>
<dbReference type="InterPro" id="IPR050942">
    <property type="entry name" value="F-box_BR-signaling"/>
</dbReference>
<evidence type="ECO:0000259" key="1">
    <source>
        <dbReference type="Pfam" id="PF03478"/>
    </source>
</evidence>
<organism evidence="2 3">
    <name type="scientific">Raphanus sativus</name>
    <name type="common">Radish</name>
    <name type="synonym">Raphanus raphanistrum var. sativus</name>
    <dbReference type="NCBI Taxonomy" id="3726"/>
    <lineage>
        <taxon>Eukaryota</taxon>
        <taxon>Viridiplantae</taxon>
        <taxon>Streptophyta</taxon>
        <taxon>Embryophyta</taxon>
        <taxon>Tracheophyta</taxon>
        <taxon>Spermatophyta</taxon>
        <taxon>Magnoliopsida</taxon>
        <taxon>eudicotyledons</taxon>
        <taxon>Gunneridae</taxon>
        <taxon>Pentapetalae</taxon>
        <taxon>rosids</taxon>
        <taxon>malvids</taxon>
        <taxon>Brassicales</taxon>
        <taxon>Brassicaceae</taxon>
        <taxon>Brassiceae</taxon>
        <taxon>Raphanus</taxon>
    </lineage>
</organism>
<gene>
    <name evidence="3" type="primary">LOC108858993</name>
</gene>
<reference evidence="3" key="2">
    <citation type="submission" date="2025-08" db="UniProtKB">
        <authorList>
            <consortium name="RefSeq"/>
        </authorList>
    </citation>
    <scope>IDENTIFICATION</scope>
    <source>
        <tissue evidence="3">Leaf</tissue>
    </source>
</reference>
<proteinExistence type="predicted"/>
<dbReference type="PANTHER" id="PTHR44259">
    <property type="entry name" value="OS07G0183000 PROTEIN-RELATED"/>
    <property type="match status" value="1"/>
</dbReference>
<feature type="domain" description="KIB1-4 beta-propeller" evidence="1">
    <location>
        <begin position="51"/>
        <end position="349"/>
    </location>
</feature>
<dbReference type="KEGG" id="rsz:108858993"/>
<dbReference type="Proteomes" id="UP000504610">
    <property type="component" value="Chromosome 5"/>
</dbReference>